<dbReference type="GO" id="GO:0046872">
    <property type="term" value="F:metal ion binding"/>
    <property type="evidence" value="ECO:0007669"/>
    <property type="project" value="UniProtKB-KW"/>
</dbReference>
<dbReference type="AlphaFoldDB" id="A0A7S3DU04"/>
<dbReference type="GO" id="GO:0016702">
    <property type="term" value="F:oxidoreductase activity, acting on single donors with incorporation of molecular oxygen, incorporation of two atoms of oxygen"/>
    <property type="evidence" value="ECO:0007669"/>
    <property type="project" value="InterPro"/>
</dbReference>
<dbReference type="Pfam" id="PF07847">
    <property type="entry name" value="PCO_ADO"/>
    <property type="match status" value="1"/>
</dbReference>
<organism evidence="4">
    <name type="scientific">Entomoneis paludosa</name>
    <dbReference type="NCBI Taxonomy" id="265537"/>
    <lineage>
        <taxon>Eukaryota</taxon>
        <taxon>Sar</taxon>
        <taxon>Stramenopiles</taxon>
        <taxon>Ochrophyta</taxon>
        <taxon>Bacillariophyta</taxon>
        <taxon>Bacillariophyceae</taxon>
        <taxon>Bacillariophycidae</taxon>
        <taxon>Entomoneidaceae</taxon>
        <taxon>Entomoneis</taxon>
    </lineage>
</organism>
<dbReference type="SUPFAM" id="SSF51182">
    <property type="entry name" value="RmlC-like cupins"/>
    <property type="match status" value="1"/>
</dbReference>
<dbReference type="Gene3D" id="2.60.120.10">
    <property type="entry name" value="Jelly Rolls"/>
    <property type="match status" value="1"/>
</dbReference>
<evidence type="ECO:0000256" key="2">
    <source>
        <dbReference type="ARBA" id="ARBA00023002"/>
    </source>
</evidence>
<dbReference type="InterPro" id="IPR011051">
    <property type="entry name" value="RmlC_Cupin_sf"/>
</dbReference>
<evidence type="ECO:0000256" key="3">
    <source>
        <dbReference type="ARBA" id="ARBA00023004"/>
    </source>
</evidence>
<evidence type="ECO:0008006" key="5">
    <source>
        <dbReference type="Google" id="ProtNLM"/>
    </source>
</evidence>
<proteinExistence type="predicted"/>
<name>A0A7S3DU04_9STRA</name>
<keyword evidence="1" id="KW-0479">Metal-binding</keyword>
<dbReference type="CDD" id="cd20289">
    <property type="entry name" value="cupin_ADO"/>
    <property type="match status" value="1"/>
</dbReference>
<evidence type="ECO:0000313" key="4">
    <source>
        <dbReference type="EMBL" id="CAD9981664.1"/>
    </source>
</evidence>
<keyword evidence="2" id="KW-0560">Oxidoreductase</keyword>
<protein>
    <recommendedName>
        <fullName evidence="5">Cysteine dioxygenase</fullName>
    </recommendedName>
</protein>
<dbReference type="PANTHER" id="PTHR22966:SF61">
    <property type="entry name" value="2-AMINOETHANETHIOL DIOXYGENASE"/>
    <property type="match status" value="1"/>
</dbReference>
<dbReference type="InterPro" id="IPR014710">
    <property type="entry name" value="RmlC-like_jellyroll"/>
</dbReference>
<dbReference type="InterPro" id="IPR012864">
    <property type="entry name" value="PCO/ADO"/>
</dbReference>
<evidence type="ECO:0000256" key="1">
    <source>
        <dbReference type="ARBA" id="ARBA00022723"/>
    </source>
</evidence>
<gene>
    <name evidence="4" type="ORF">APAL1065_LOCUS20162</name>
</gene>
<reference evidence="4" key="1">
    <citation type="submission" date="2021-01" db="EMBL/GenBank/DDBJ databases">
        <authorList>
            <person name="Corre E."/>
            <person name="Pelletier E."/>
            <person name="Niang G."/>
            <person name="Scheremetjew M."/>
            <person name="Finn R."/>
            <person name="Kale V."/>
            <person name="Holt S."/>
            <person name="Cochrane G."/>
            <person name="Meng A."/>
            <person name="Brown T."/>
            <person name="Cohen L."/>
        </authorList>
    </citation>
    <scope>NUCLEOTIDE SEQUENCE</scope>
    <source>
        <strain evidence="4">CCMP125</strain>
    </source>
</reference>
<dbReference type="EMBL" id="HBHT01030035">
    <property type="protein sequence ID" value="CAD9981664.1"/>
    <property type="molecule type" value="Transcribed_RNA"/>
</dbReference>
<sequence length="300" mass="33520">MVNEVLANLKQQLFGAFNHVGSSHHSWTLPELLRSSEDGLAHVPIEILAKCIRPVLDGLQSIDAESLLELERIHKGAALSDGISVRPIHPQIKPPCAEGTVRYIHLSDMQGQYSMGIFVFPPHSKIPLHDHPGMCVLSRVLYGSLQRLSLDLARDQSQIYETNHIETKEEESDSVCPWNMSWNATAPAAPQPQRQMFPPGTLRAYKNRVDHLQAPDCTALYPFEGNLHEFIAGPDGAAVLDVLFPPYDEQHRDCTFYNIVENHDEMADSSHQESCWIVPTGQPEDFHCISGHYQSLGADC</sequence>
<dbReference type="PANTHER" id="PTHR22966">
    <property type="entry name" value="2-AMINOETHANETHIOL DIOXYGENASE"/>
    <property type="match status" value="1"/>
</dbReference>
<keyword evidence="3" id="KW-0408">Iron</keyword>
<accession>A0A7S3DU04</accession>